<dbReference type="InterPro" id="IPR021514">
    <property type="entry name" value="DUF3176"/>
</dbReference>
<name>A0A8H6J825_9PEZI</name>
<keyword evidence="2" id="KW-0472">Membrane</keyword>
<feature type="region of interest" description="Disordered" evidence="1">
    <location>
        <begin position="1"/>
        <end position="74"/>
    </location>
</feature>
<sequence length="714" mass="79015">MVLKDQFQVARHERTPFPPRSGGDVGAEPQEHEGLLAGNTKIQRKPVATRKSVPNIQQDQDDTTSSLTGSTTGVPSENAVALKPLWRVWMPEIACILLSAVLFIVIVIVLNRFDEQALPNWPLGITLNSFLALFTTMAKAAFLIPVCVAISQTQWSWFSQENKTSHSRPLYDLDIIDQASRGAWGAFVLLWRFRFQHIIVLGALLVTISALTSPITQLAVNLYMQDVVVGGEHADTQVVRDLRLTRDRVGRAARQASFQATFLDYTSFRETLPYTTVSTGGISCSTGNCTFNQYRSLAVCMKLANISSQVSRKSFEDPEMVNGTLLGGYEPNRTIWRASIPSGHEMYHQSKLAMFTDILNGNVTLGFQNDTILQQARIASFISIYTTPIIHNLTWWNSLSKTEFSVQEAVNHIDDFRHDATEVLFHLCVNTYETEVRKGVETTRVVSSSTVPLEETGRPFVDLDCEAPLLGGSYSCLRREDRWNETLDLKSPGDSSSDPPASGEEGFSADYGAMEEMAQWMRSYMAGYVSFTMLPDSRKNFIFEQYGGEFVLNLHQGVFFGPHTMPNPDLRQICLRNIYQNFATSLTALLRAGRPGMQQFVHGVFNVTGTASRDIPHVRIKWPWVSLLAVEIAVAALFLALTIAEQAGGQGSRFRDVKSSSLATLVALSEDCRAAAGGGLGPVGELERIAKTLDVRLEGAHIVLAEKAADEKSL</sequence>
<feature type="transmembrane region" description="Helical" evidence="2">
    <location>
        <begin position="93"/>
        <end position="110"/>
    </location>
</feature>
<feature type="transmembrane region" description="Helical" evidence="2">
    <location>
        <begin position="130"/>
        <end position="150"/>
    </location>
</feature>
<reference evidence="3 4" key="1">
    <citation type="journal article" date="2020" name="Phytopathology">
        <title>Genome Sequence Resources of Colletotrichum truncatum, C. plurivorum, C. musicola, and C. sojae: Four Species Pathogenic to Soybean (Glycine max).</title>
        <authorList>
            <person name="Rogerio F."/>
            <person name="Boufleur T.R."/>
            <person name="Ciampi-Guillardi M."/>
            <person name="Sukno S.A."/>
            <person name="Thon M.R."/>
            <person name="Massola Junior N.S."/>
            <person name="Baroncelli R."/>
        </authorList>
    </citation>
    <scope>NUCLEOTIDE SEQUENCE [LARGE SCALE GENOMIC DNA]</scope>
    <source>
        <strain evidence="3 4">LFN0009</strain>
    </source>
</reference>
<feature type="transmembrane region" description="Helical" evidence="2">
    <location>
        <begin position="198"/>
        <end position="220"/>
    </location>
</feature>
<dbReference type="Pfam" id="PF11374">
    <property type="entry name" value="DUF3176"/>
    <property type="match status" value="1"/>
</dbReference>
<dbReference type="EMBL" id="WIGN01000131">
    <property type="protein sequence ID" value="KAF6807735.1"/>
    <property type="molecule type" value="Genomic_DNA"/>
</dbReference>
<feature type="compositionally biased region" description="Low complexity" evidence="1">
    <location>
        <begin position="492"/>
        <end position="506"/>
    </location>
</feature>
<organism evidence="3 4">
    <name type="scientific">Colletotrichum sojae</name>
    <dbReference type="NCBI Taxonomy" id="2175907"/>
    <lineage>
        <taxon>Eukaryota</taxon>
        <taxon>Fungi</taxon>
        <taxon>Dikarya</taxon>
        <taxon>Ascomycota</taxon>
        <taxon>Pezizomycotina</taxon>
        <taxon>Sordariomycetes</taxon>
        <taxon>Hypocreomycetidae</taxon>
        <taxon>Glomerellales</taxon>
        <taxon>Glomerellaceae</taxon>
        <taxon>Colletotrichum</taxon>
        <taxon>Colletotrichum orchidearum species complex</taxon>
    </lineage>
</organism>
<evidence type="ECO:0000313" key="3">
    <source>
        <dbReference type="EMBL" id="KAF6807735.1"/>
    </source>
</evidence>
<proteinExistence type="predicted"/>
<keyword evidence="2" id="KW-0812">Transmembrane</keyword>
<dbReference type="PANTHER" id="PTHR35394:SF5">
    <property type="entry name" value="DUF3176 DOMAIN-CONTAINING PROTEIN"/>
    <property type="match status" value="1"/>
</dbReference>
<feature type="compositionally biased region" description="Low complexity" evidence="1">
    <location>
        <begin position="63"/>
        <end position="73"/>
    </location>
</feature>
<evidence type="ECO:0000256" key="1">
    <source>
        <dbReference type="SAM" id="MobiDB-lite"/>
    </source>
</evidence>
<keyword evidence="4" id="KW-1185">Reference proteome</keyword>
<gene>
    <name evidence="3" type="ORF">CSOJ01_08015</name>
</gene>
<keyword evidence="2" id="KW-1133">Transmembrane helix</keyword>
<accession>A0A8H6J825</accession>
<comment type="caution">
    <text evidence="3">The sequence shown here is derived from an EMBL/GenBank/DDBJ whole genome shotgun (WGS) entry which is preliminary data.</text>
</comment>
<protein>
    <submittedName>
        <fullName evidence="3">Uncharacterized protein</fullName>
    </submittedName>
</protein>
<dbReference type="PANTHER" id="PTHR35394">
    <property type="entry name" value="DUF3176 DOMAIN-CONTAINING PROTEIN"/>
    <property type="match status" value="1"/>
</dbReference>
<evidence type="ECO:0000313" key="4">
    <source>
        <dbReference type="Proteomes" id="UP000652219"/>
    </source>
</evidence>
<evidence type="ECO:0000256" key="2">
    <source>
        <dbReference type="SAM" id="Phobius"/>
    </source>
</evidence>
<dbReference type="AlphaFoldDB" id="A0A8H6J825"/>
<feature type="region of interest" description="Disordered" evidence="1">
    <location>
        <begin position="487"/>
        <end position="507"/>
    </location>
</feature>
<dbReference type="Proteomes" id="UP000652219">
    <property type="component" value="Unassembled WGS sequence"/>
</dbReference>